<dbReference type="OrthoDB" id="1327523at2759"/>
<evidence type="ECO:0000256" key="1">
    <source>
        <dbReference type="SAM" id="MobiDB-lite"/>
    </source>
</evidence>
<dbReference type="EMBL" id="JACXVP010000012">
    <property type="protein sequence ID" value="KAG5571456.1"/>
    <property type="molecule type" value="Genomic_DNA"/>
</dbReference>
<evidence type="ECO:0008006" key="4">
    <source>
        <dbReference type="Google" id="ProtNLM"/>
    </source>
</evidence>
<sequence length="287" mass="31978">MCFADMARTNLDDSGMPPRKRARGIVINEEAAASTAMRKKLPLKRGKGKELCHRARVPHYKKRDVEVTPTPSTDIQCIEVEYTWDEADRRREAPMDTSSEIDIDALPAKVALTTPTTGLQIIERAITTALTPLRESIDALTMRVEVCERGQGITTEVKALKAEVSKLRKDVDHLKSKEFTLLFELARIPHVPSADILVYAQVPPTTMEDVVVVEYEAETDEEQLEVRDAVVYEDMSNLEGAMFEITRQASLRDTTMEGSNAATINETSGTDALPLSMSPRTDARQTE</sequence>
<accession>A0A9J5W8H6</accession>
<feature type="region of interest" description="Disordered" evidence="1">
    <location>
        <begin position="262"/>
        <end position="287"/>
    </location>
</feature>
<protein>
    <recommendedName>
        <fullName evidence="4">Polyprotein protein</fullName>
    </recommendedName>
</protein>
<keyword evidence="3" id="KW-1185">Reference proteome</keyword>
<evidence type="ECO:0000313" key="2">
    <source>
        <dbReference type="EMBL" id="KAG5571456.1"/>
    </source>
</evidence>
<reference evidence="2 3" key="1">
    <citation type="submission" date="2020-09" db="EMBL/GenBank/DDBJ databases">
        <title>De no assembly of potato wild relative species, Solanum commersonii.</title>
        <authorList>
            <person name="Cho K."/>
        </authorList>
    </citation>
    <scope>NUCLEOTIDE SEQUENCE [LARGE SCALE GENOMIC DNA]</scope>
    <source>
        <strain evidence="2">LZ3.2</strain>
        <tissue evidence="2">Leaf</tissue>
    </source>
</reference>
<comment type="caution">
    <text evidence="2">The sequence shown here is derived from an EMBL/GenBank/DDBJ whole genome shotgun (WGS) entry which is preliminary data.</text>
</comment>
<name>A0A9J5W8H6_SOLCO</name>
<organism evidence="2 3">
    <name type="scientific">Solanum commersonii</name>
    <name type="common">Commerson's wild potato</name>
    <name type="synonym">Commerson's nightshade</name>
    <dbReference type="NCBI Taxonomy" id="4109"/>
    <lineage>
        <taxon>Eukaryota</taxon>
        <taxon>Viridiplantae</taxon>
        <taxon>Streptophyta</taxon>
        <taxon>Embryophyta</taxon>
        <taxon>Tracheophyta</taxon>
        <taxon>Spermatophyta</taxon>
        <taxon>Magnoliopsida</taxon>
        <taxon>eudicotyledons</taxon>
        <taxon>Gunneridae</taxon>
        <taxon>Pentapetalae</taxon>
        <taxon>asterids</taxon>
        <taxon>lamiids</taxon>
        <taxon>Solanales</taxon>
        <taxon>Solanaceae</taxon>
        <taxon>Solanoideae</taxon>
        <taxon>Solaneae</taxon>
        <taxon>Solanum</taxon>
    </lineage>
</organism>
<dbReference type="AlphaFoldDB" id="A0A9J5W8H6"/>
<evidence type="ECO:0000313" key="3">
    <source>
        <dbReference type="Proteomes" id="UP000824120"/>
    </source>
</evidence>
<proteinExistence type="predicted"/>
<dbReference type="Proteomes" id="UP000824120">
    <property type="component" value="Chromosome 12"/>
</dbReference>
<gene>
    <name evidence="2" type="ORF">H5410_061222</name>
</gene>